<dbReference type="InterPro" id="IPR042178">
    <property type="entry name" value="Serpin_sf_1"/>
</dbReference>
<protein>
    <recommendedName>
        <fullName evidence="6">Serpin domain-containing protein</fullName>
    </recommendedName>
</protein>
<gene>
    <name evidence="7" type="ORF">ABMA27_008078</name>
</gene>
<evidence type="ECO:0000259" key="6">
    <source>
        <dbReference type="SMART" id="SM00093"/>
    </source>
</evidence>
<keyword evidence="5" id="KW-0732">Signal</keyword>
<evidence type="ECO:0000313" key="8">
    <source>
        <dbReference type="Proteomes" id="UP001549920"/>
    </source>
</evidence>
<comment type="similarity">
    <text evidence="1 4">Belongs to the serpin family.</text>
</comment>
<dbReference type="SUPFAM" id="SSF56574">
    <property type="entry name" value="Serpins"/>
    <property type="match status" value="1"/>
</dbReference>
<dbReference type="PANTHER" id="PTHR11461">
    <property type="entry name" value="SERINE PROTEASE INHIBITOR, SERPIN"/>
    <property type="match status" value="1"/>
</dbReference>
<dbReference type="Proteomes" id="UP001549920">
    <property type="component" value="Unassembled WGS sequence"/>
</dbReference>
<dbReference type="CDD" id="cd00172">
    <property type="entry name" value="serpin"/>
    <property type="match status" value="1"/>
</dbReference>
<evidence type="ECO:0000256" key="2">
    <source>
        <dbReference type="ARBA" id="ARBA00022690"/>
    </source>
</evidence>
<comment type="caution">
    <text evidence="7">The sequence shown here is derived from an EMBL/GenBank/DDBJ whole genome shotgun (WGS) entry which is preliminary data.</text>
</comment>
<keyword evidence="8" id="KW-1185">Reference proteome</keyword>
<name>A0ABR3HDZ5_LOXSC</name>
<sequence>MALFTFLVACSTALAAESQYADYRLGMLNPDLIYFNEGGQRYPLNVLPVATRRQQEVSDLKNENNVPGANKLPLPVNMIPDGPVGPPPVANVNPLQRPSAELTPPEYKPIPANNDLQKQTELVNRFAEDSDTKAPNVQQNSSTPVDNVSIGVSQFGINIMKTLLFQQGNVVVSPFSIATLLALLQQGSLGATQRQISNALQMSPSDAADGFKRLADNLQKRSSTNIFKVGNGVFLDEGFNVNPAFKRIAMKDFNSEVNQIKFSRPQQASQKINNWIAAITNNKINQLLTPDSLGVNTQLALVNAVYFKGIWQVKFRPDSTMPKDFYMYNGGKKTANFMRMRRYFKTDFDPSIGSQVLILPFEGEHYSLVVILPSESTNVMSAAAALTPEKLLSYQNYTPKEVALEIPKFTVKSDTNLVTVFQQLGIINIFGPQSELSGLGNYREFAPQVSSALHSALLSIDEQGGTAAAATSFGVVALSYDDPSVIFRANRPFLAVLWDRQTSLPLFMAKIEDPVS</sequence>
<dbReference type="PANTHER" id="PTHR11461:SF211">
    <property type="entry name" value="GH10112P-RELATED"/>
    <property type="match status" value="1"/>
</dbReference>
<dbReference type="InterPro" id="IPR036186">
    <property type="entry name" value="Serpin_sf"/>
</dbReference>
<dbReference type="Gene3D" id="3.30.497.10">
    <property type="entry name" value="Antithrombin, subunit I, domain 2"/>
    <property type="match status" value="1"/>
</dbReference>
<dbReference type="SMART" id="SM00093">
    <property type="entry name" value="SERPIN"/>
    <property type="match status" value="1"/>
</dbReference>
<dbReference type="Gene3D" id="2.30.39.10">
    <property type="entry name" value="Alpha-1-antitrypsin, domain 1"/>
    <property type="match status" value="1"/>
</dbReference>
<evidence type="ECO:0000256" key="4">
    <source>
        <dbReference type="RuleBase" id="RU000411"/>
    </source>
</evidence>
<dbReference type="EMBL" id="JBEUOH010000021">
    <property type="protein sequence ID" value="KAL0868619.1"/>
    <property type="molecule type" value="Genomic_DNA"/>
</dbReference>
<keyword evidence="3" id="KW-0722">Serine protease inhibitor</keyword>
<evidence type="ECO:0000313" key="7">
    <source>
        <dbReference type="EMBL" id="KAL0868619.1"/>
    </source>
</evidence>
<feature type="chain" id="PRO_5047364696" description="Serpin domain-containing protein" evidence="5">
    <location>
        <begin position="16"/>
        <end position="516"/>
    </location>
</feature>
<feature type="signal peptide" evidence="5">
    <location>
        <begin position="1"/>
        <end position="15"/>
    </location>
</feature>
<proteinExistence type="inferred from homology"/>
<reference evidence="7 8" key="1">
    <citation type="submission" date="2024-06" db="EMBL/GenBank/DDBJ databases">
        <title>A chromosome-level genome assembly of beet webworm, Loxostege sticticalis.</title>
        <authorList>
            <person name="Zhang Y."/>
        </authorList>
    </citation>
    <scope>NUCLEOTIDE SEQUENCE [LARGE SCALE GENOMIC DNA]</scope>
    <source>
        <strain evidence="7">AQ026</strain>
        <tissue evidence="7">Whole body</tissue>
    </source>
</reference>
<dbReference type="Gene3D" id="2.10.310.10">
    <property type="entry name" value="Serpins superfamily"/>
    <property type="match status" value="1"/>
</dbReference>
<organism evidence="7 8">
    <name type="scientific">Loxostege sticticalis</name>
    <name type="common">Beet webworm moth</name>
    <dbReference type="NCBI Taxonomy" id="481309"/>
    <lineage>
        <taxon>Eukaryota</taxon>
        <taxon>Metazoa</taxon>
        <taxon>Ecdysozoa</taxon>
        <taxon>Arthropoda</taxon>
        <taxon>Hexapoda</taxon>
        <taxon>Insecta</taxon>
        <taxon>Pterygota</taxon>
        <taxon>Neoptera</taxon>
        <taxon>Endopterygota</taxon>
        <taxon>Lepidoptera</taxon>
        <taxon>Glossata</taxon>
        <taxon>Ditrysia</taxon>
        <taxon>Pyraloidea</taxon>
        <taxon>Crambidae</taxon>
        <taxon>Pyraustinae</taxon>
        <taxon>Loxostege</taxon>
    </lineage>
</organism>
<evidence type="ECO:0000256" key="5">
    <source>
        <dbReference type="SAM" id="SignalP"/>
    </source>
</evidence>
<dbReference type="InterPro" id="IPR000215">
    <property type="entry name" value="Serpin_fam"/>
</dbReference>
<dbReference type="Pfam" id="PF00079">
    <property type="entry name" value="Serpin"/>
    <property type="match status" value="1"/>
</dbReference>
<feature type="domain" description="Serpin" evidence="6">
    <location>
        <begin position="157"/>
        <end position="514"/>
    </location>
</feature>
<evidence type="ECO:0000256" key="1">
    <source>
        <dbReference type="ARBA" id="ARBA00009500"/>
    </source>
</evidence>
<evidence type="ECO:0000256" key="3">
    <source>
        <dbReference type="ARBA" id="ARBA00022900"/>
    </source>
</evidence>
<accession>A0ABR3HDZ5</accession>
<dbReference type="InterPro" id="IPR023796">
    <property type="entry name" value="Serpin_dom"/>
</dbReference>
<dbReference type="InterPro" id="IPR042185">
    <property type="entry name" value="Serpin_sf_2"/>
</dbReference>
<keyword evidence="2" id="KW-0646">Protease inhibitor</keyword>